<dbReference type="UniPathway" id="UPA00378"/>
<keyword evidence="11 12" id="KW-0472">Membrane</keyword>
<evidence type="ECO:0000256" key="5">
    <source>
        <dbReference type="ARBA" id="ARBA00022676"/>
    </source>
</evidence>
<evidence type="ECO:0000256" key="11">
    <source>
        <dbReference type="ARBA" id="ARBA00023136"/>
    </source>
</evidence>
<name>A0A0R3WKC4_HYDTA</name>
<comment type="subcellular location">
    <subcellularLocation>
        <location evidence="1">Membrane</location>
        <topology evidence="1">Single-pass type II membrane protein</topology>
    </subcellularLocation>
</comment>
<evidence type="ECO:0000313" key="15">
    <source>
        <dbReference type="Proteomes" id="UP000274429"/>
    </source>
</evidence>
<keyword evidence="15" id="KW-1185">Reference proteome</keyword>
<evidence type="ECO:0000256" key="10">
    <source>
        <dbReference type="ARBA" id="ARBA00022989"/>
    </source>
</evidence>
<keyword evidence="9" id="KW-0735">Signal-anchor</keyword>
<organism evidence="16">
    <name type="scientific">Hydatigena taeniaeformis</name>
    <name type="common">Feline tapeworm</name>
    <name type="synonym">Taenia taeniaeformis</name>
    <dbReference type="NCBI Taxonomy" id="6205"/>
    <lineage>
        <taxon>Eukaryota</taxon>
        <taxon>Metazoa</taxon>
        <taxon>Spiralia</taxon>
        <taxon>Lophotrochozoa</taxon>
        <taxon>Platyhelminthes</taxon>
        <taxon>Cestoda</taxon>
        <taxon>Eucestoda</taxon>
        <taxon>Cyclophyllidea</taxon>
        <taxon>Taeniidae</taxon>
        <taxon>Hydatigera</taxon>
    </lineage>
</organism>
<dbReference type="InterPro" id="IPR026050">
    <property type="entry name" value="C1GALT1/C1GALT1_chp1"/>
</dbReference>
<evidence type="ECO:0000259" key="13">
    <source>
        <dbReference type="Pfam" id="PF02434"/>
    </source>
</evidence>
<dbReference type="WBParaSite" id="TTAC_0000116101-mRNA-1">
    <property type="protein sequence ID" value="TTAC_0000116101-mRNA-1"/>
    <property type="gene ID" value="TTAC_0000116101"/>
</dbReference>
<dbReference type="Proteomes" id="UP000274429">
    <property type="component" value="Unassembled WGS sequence"/>
</dbReference>
<feature type="domain" description="Fringe-like glycosyltransferase" evidence="13">
    <location>
        <begin position="417"/>
        <end position="573"/>
    </location>
</feature>
<dbReference type="OrthoDB" id="414175at2759"/>
<reference evidence="16" key="1">
    <citation type="submission" date="2017-02" db="UniProtKB">
        <authorList>
            <consortium name="WormBaseParasite"/>
        </authorList>
    </citation>
    <scope>IDENTIFICATION</scope>
</reference>
<dbReference type="GO" id="GO:0016020">
    <property type="term" value="C:membrane"/>
    <property type="evidence" value="ECO:0007669"/>
    <property type="project" value="UniProtKB-SubCell"/>
</dbReference>
<sequence length="580" mass="65464">MIIFTASAAKVVGLGFLCGLIGSWLLTSSTSSYVGQFQSYPSWLKSKIDALDVQSFNHHDGHHEGILNFLFPLNHYARDETLLVDEMAKVRPVFAFIFTSAAANQTRAAHIKLTWAQRFNGYLFFSDSNDSGLPAIGLRDKRGWALTRSAIAHVYDNFGQNFTFFMKAHDTNYVVVENLRALLLKLDFNEPLLIGRLTEATQNTTKFMSDESGYVMSRAALEHLAMGIKSNAEACGENDAAVDANLDQEKADLFHPLSPSETMKLFLQATNPDKTFNFDKATRAFSCCSDRSVTFSNIKGADLYMMEYMTYHLYPYGIIREPENYENLSEKVRRMNRLSHSWKHRSKAQLFLIGVLTGIVVFGVHFSTLQFRSECTKKEVIDLANFVVTHNNDDSCQLYRRVGSLTLAEHLAKRVRVFAAILTTPPAKMVKAIHVKMTWARRFNGYVFVSSEDDIYLPSIKAIDEESRTLLWAKIRQAMVHIYTNSLNDYDFFLKADDDTYVIVENLRFFLSNRDPNVPTLMGRRFNYSKGSFFPSGGSGYVLSRAALKMIVEGILNGTSACAKSEAPEDVQLDILGPEK</sequence>
<protein>
    <recommendedName>
        <fullName evidence="4">N-acetylgalactosaminide beta-1,3-galactosyltransferase</fullName>
        <ecNumber evidence="4">2.4.1.122</ecNumber>
    </recommendedName>
</protein>
<dbReference type="PANTHER" id="PTHR23033">
    <property type="entry name" value="BETA1,3-GALACTOSYLTRANSFERASE"/>
    <property type="match status" value="1"/>
</dbReference>
<dbReference type="GO" id="GO:0000166">
    <property type="term" value="F:nucleotide binding"/>
    <property type="evidence" value="ECO:0007669"/>
    <property type="project" value="UniProtKB-KW"/>
</dbReference>
<dbReference type="STRING" id="6205.A0A0R3WKC4"/>
<evidence type="ECO:0000313" key="14">
    <source>
        <dbReference type="EMBL" id="VDM17564.1"/>
    </source>
</evidence>
<dbReference type="Pfam" id="PF02434">
    <property type="entry name" value="Fringe"/>
    <property type="match status" value="2"/>
</dbReference>
<evidence type="ECO:0000256" key="4">
    <source>
        <dbReference type="ARBA" id="ARBA00012557"/>
    </source>
</evidence>
<keyword evidence="5" id="KW-0328">Glycosyltransferase</keyword>
<keyword evidence="6" id="KW-0808">Transferase</keyword>
<dbReference type="AlphaFoldDB" id="A0A0R3WKC4"/>
<evidence type="ECO:0000313" key="16">
    <source>
        <dbReference type="WBParaSite" id="TTAC_0000116101-mRNA-1"/>
    </source>
</evidence>
<gene>
    <name evidence="14" type="ORF">TTAC_LOCUS1162</name>
</gene>
<dbReference type="EC" id="2.4.1.122" evidence="4"/>
<dbReference type="EMBL" id="UYWX01000199">
    <property type="protein sequence ID" value="VDM17564.1"/>
    <property type="molecule type" value="Genomic_DNA"/>
</dbReference>
<evidence type="ECO:0000256" key="3">
    <source>
        <dbReference type="ARBA" id="ARBA00006462"/>
    </source>
</evidence>
<accession>A0A0R3WKC4</accession>
<dbReference type="InterPro" id="IPR003378">
    <property type="entry name" value="Fringe-like_glycosylTrfase"/>
</dbReference>
<comment type="similarity">
    <text evidence="3">Belongs to the glycosyltransferase 31 family. Beta3-Gal-T subfamily.</text>
</comment>
<evidence type="ECO:0000256" key="1">
    <source>
        <dbReference type="ARBA" id="ARBA00004606"/>
    </source>
</evidence>
<dbReference type="PANTHER" id="PTHR23033:SF14">
    <property type="entry name" value="GLYCOPROTEIN-N-ACETYLGALACTOSAMINE 3-BETA-GALACTOSYLTRANSFERASE 1-RELATED"/>
    <property type="match status" value="1"/>
</dbReference>
<reference evidence="14 15" key="2">
    <citation type="submission" date="2018-11" db="EMBL/GenBank/DDBJ databases">
        <authorList>
            <consortium name="Pathogen Informatics"/>
        </authorList>
    </citation>
    <scope>NUCLEOTIDE SEQUENCE [LARGE SCALE GENOMIC DNA]</scope>
</reference>
<proteinExistence type="inferred from homology"/>
<keyword evidence="7 12" id="KW-0812">Transmembrane</keyword>
<dbReference type="Gene3D" id="3.90.550.50">
    <property type="match status" value="2"/>
</dbReference>
<keyword evidence="8" id="KW-0547">Nucleotide-binding</keyword>
<feature type="domain" description="Fringe-like glycosyltransferase" evidence="13">
    <location>
        <begin position="91"/>
        <end position="202"/>
    </location>
</feature>
<dbReference type="GO" id="GO:0016263">
    <property type="term" value="F:glycoprotein-N-acetylgalactosamine 3-beta-galactosyltransferase activity"/>
    <property type="evidence" value="ECO:0007669"/>
    <property type="project" value="UniProtKB-EC"/>
</dbReference>
<evidence type="ECO:0000256" key="8">
    <source>
        <dbReference type="ARBA" id="ARBA00022741"/>
    </source>
</evidence>
<evidence type="ECO:0000256" key="7">
    <source>
        <dbReference type="ARBA" id="ARBA00022692"/>
    </source>
</evidence>
<keyword evidence="10 12" id="KW-1133">Transmembrane helix</keyword>
<feature type="transmembrane region" description="Helical" evidence="12">
    <location>
        <begin position="350"/>
        <end position="369"/>
    </location>
</feature>
<evidence type="ECO:0000256" key="2">
    <source>
        <dbReference type="ARBA" id="ARBA00004922"/>
    </source>
</evidence>
<evidence type="ECO:0000256" key="6">
    <source>
        <dbReference type="ARBA" id="ARBA00022679"/>
    </source>
</evidence>
<evidence type="ECO:0000256" key="9">
    <source>
        <dbReference type="ARBA" id="ARBA00022968"/>
    </source>
</evidence>
<evidence type="ECO:0000256" key="12">
    <source>
        <dbReference type="SAM" id="Phobius"/>
    </source>
</evidence>
<comment type="pathway">
    <text evidence="2">Protein modification; protein glycosylation.</text>
</comment>